<dbReference type="OrthoDB" id="9815205at2"/>
<dbReference type="SUPFAM" id="SSF52833">
    <property type="entry name" value="Thioredoxin-like"/>
    <property type="match status" value="1"/>
</dbReference>
<dbReference type="InterPro" id="IPR013766">
    <property type="entry name" value="Thioredoxin_domain"/>
</dbReference>
<protein>
    <submittedName>
        <fullName evidence="3">Thiol-disulfide isomerase or thioredoxin</fullName>
    </submittedName>
</protein>
<keyword evidence="3" id="KW-0413">Isomerase</keyword>
<reference evidence="4" key="1">
    <citation type="submission" date="2016-10" db="EMBL/GenBank/DDBJ databases">
        <authorList>
            <person name="Varghese N."/>
            <person name="Submissions S."/>
        </authorList>
    </citation>
    <scope>NUCLEOTIDE SEQUENCE [LARGE SCALE GENOMIC DNA]</scope>
    <source>
        <strain evidence="4">DSM 25575</strain>
    </source>
</reference>
<dbReference type="PANTHER" id="PTHR42852:SF17">
    <property type="entry name" value="THIOREDOXIN-LIKE PROTEIN HI_1115"/>
    <property type="match status" value="1"/>
</dbReference>
<evidence type="ECO:0000256" key="1">
    <source>
        <dbReference type="SAM" id="Phobius"/>
    </source>
</evidence>
<dbReference type="Gene3D" id="3.40.30.10">
    <property type="entry name" value="Glutaredoxin"/>
    <property type="match status" value="1"/>
</dbReference>
<dbReference type="InterPro" id="IPR036249">
    <property type="entry name" value="Thioredoxin-like_sf"/>
</dbReference>
<sequence>MRKNYLKKGLIAGIIVGSIAAFSFLGYIYYMSKKHLAANEKITKSKSFKDLNLQLTNLDGTPADLTKFSDKHILMNFWATWCKPCLEEMPLLQKTYNDNEVKDQYVFILVADHDLPTIEKFKHEKGYNFVFVKANQDLMSKVGALPTTFILDKSQNIIFSQTGSFDNDEKKFKNFLLEKSKK</sequence>
<evidence type="ECO:0000313" key="4">
    <source>
        <dbReference type="Proteomes" id="UP000198769"/>
    </source>
</evidence>
<dbReference type="InterPro" id="IPR050553">
    <property type="entry name" value="Thioredoxin_ResA/DsbE_sf"/>
</dbReference>
<keyword evidence="1" id="KW-0472">Membrane</keyword>
<keyword evidence="1" id="KW-0812">Transmembrane</keyword>
<gene>
    <name evidence="3" type="ORF">SAMN05421594_0535</name>
</gene>
<dbReference type="PANTHER" id="PTHR42852">
    <property type="entry name" value="THIOL:DISULFIDE INTERCHANGE PROTEIN DSBE"/>
    <property type="match status" value="1"/>
</dbReference>
<feature type="domain" description="Thioredoxin" evidence="2">
    <location>
        <begin position="42"/>
        <end position="181"/>
    </location>
</feature>
<dbReference type="InterPro" id="IPR013740">
    <property type="entry name" value="Redoxin"/>
</dbReference>
<dbReference type="GO" id="GO:0016491">
    <property type="term" value="F:oxidoreductase activity"/>
    <property type="evidence" value="ECO:0007669"/>
    <property type="project" value="InterPro"/>
</dbReference>
<dbReference type="Proteomes" id="UP000198769">
    <property type="component" value="Unassembled WGS sequence"/>
</dbReference>
<accession>A0A1I4VQN5</accession>
<dbReference type="AlphaFoldDB" id="A0A1I4VQN5"/>
<feature type="transmembrane region" description="Helical" evidence="1">
    <location>
        <begin position="9"/>
        <end position="30"/>
    </location>
</feature>
<proteinExistence type="predicted"/>
<evidence type="ECO:0000313" key="3">
    <source>
        <dbReference type="EMBL" id="SFN03584.1"/>
    </source>
</evidence>
<name>A0A1I4VQN5_CHROL</name>
<organism evidence="3 4">
    <name type="scientific">Chryseobacterium oleae</name>
    <dbReference type="NCBI Taxonomy" id="491207"/>
    <lineage>
        <taxon>Bacteria</taxon>
        <taxon>Pseudomonadati</taxon>
        <taxon>Bacteroidota</taxon>
        <taxon>Flavobacteriia</taxon>
        <taxon>Flavobacteriales</taxon>
        <taxon>Weeksellaceae</taxon>
        <taxon>Chryseobacterium group</taxon>
        <taxon>Chryseobacterium</taxon>
    </lineage>
</organism>
<evidence type="ECO:0000259" key="2">
    <source>
        <dbReference type="PROSITE" id="PS51352"/>
    </source>
</evidence>
<dbReference type="CDD" id="cd02966">
    <property type="entry name" value="TlpA_like_family"/>
    <property type="match status" value="1"/>
</dbReference>
<dbReference type="EMBL" id="FOVD01000001">
    <property type="protein sequence ID" value="SFN03584.1"/>
    <property type="molecule type" value="Genomic_DNA"/>
</dbReference>
<dbReference type="Pfam" id="PF08534">
    <property type="entry name" value="Redoxin"/>
    <property type="match status" value="1"/>
</dbReference>
<dbReference type="RefSeq" id="WP_090022714.1">
    <property type="nucleotide sequence ID" value="NZ_FOVD01000001.1"/>
</dbReference>
<keyword evidence="1" id="KW-1133">Transmembrane helix</keyword>
<dbReference type="GO" id="GO:0016853">
    <property type="term" value="F:isomerase activity"/>
    <property type="evidence" value="ECO:0007669"/>
    <property type="project" value="UniProtKB-KW"/>
</dbReference>
<dbReference type="PROSITE" id="PS51352">
    <property type="entry name" value="THIOREDOXIN_2"/>
    <property type="match status" value="1"/>
</dbReference>
<keyword evidence="4" id="KW-1185">Reference proteome</keyword>